<dbReference type="Proteomes" id="UP001056426">
    <property type="component" value="Chromosome"/>
</dbReference>
<name>A0A9J6ZN35_9BACT</name>
<keyword evidence="7 10" id="KW-0472">Membrane</keyword>
<dbReference type="Pfam" id="PF07715">
    <property type="entry name" value="Plug"/>
    <property type="match status" value="1"/>
</dbReference>
<accession>A0A9J6ZN35</accession>
<dbReference type="InterPro" id="IPR012910">
    <property type="entry name" value="Plug_dom"/>
</dbReference>
<keyword evidence="8 15" id="KW-0675">Receptor</keyword>
<keyword evidence="5 12" id="KW-0732">Signal</keyword>
<keyword evidence="6 11" id="KW-0798">TonB box</keyword>
<dbReference type="SUPFAM" id="SSF56935">
    <property type="entry name" value="Porins"/>
    <property type="match status" value="1"/>
</dbReference>
<dbReference type="RefSeq" id="WP_250722041.1">
    <property type="nucleotide sequence ID" value="NZ_CP098400.1"/>
</dbReference>
<dbReference type="InterPro" id="IPR039426">
    <property type="entry name" value="TonB-dep_rcpt-like"/>
</dbReference>
<evidence type="ECO:0000259" key="14">
    <source>
        <dbReference type="Pfam" id="PF07715"/>
    </source>
</evidence>
<evidence type="ECO:0000256" key="6">
    <source>
        <dbReference type="ARBA" id="ARBA00023077"/>
    </source>
</evidence>
<organism evidence="15 16">
    <name type="scientific">Xiashengella succiniciproducens</name>
    <dbReference type="NCBI Taxonomy" id="2949635"/>
    <lineage>
        <taxon>Bacteria</taxon>
        <taxon>Pseudomonadati</taxon>
        <taxon>Bacteroidota</taxon>
        <taxon>Bacteroidia</taxon>
        <taxon>Marinilabiliales</taxon>
        <taxon>Marinilabiliaceae</taxon>
        <taxon>Xiashengella</taxon>
    </lineage>
</organism>
<feature type="domain" description="TonB-dependent receptor-like beta-barrel" evidence="13">
    <location>
        <begin position="304"/>
        <end position="718"/>
    </location>
</feature>
<evidence type="ECO:0000256" key="5">
    <source>
        <dbReference type="ARBA" id="ARBA00022729"/>
    </source>
</evidence>
<comment type="similarity">
    <text evidence="10 11">Belongs to the TonB-dependent receptor family.</text>
</comment>
<evidence type="ECO:0000256" key="3">
    <source>
        <dbReference type="ARBA" id="ARBA00022452"/>
    </source>
</evidence>
<proteinExistence type="inferred from homology"/>
<dbReference type="InterPro" id="IPR000531">
    <property type="entry name" value="Beta-barrel_TonB"/>
</dbReference>
<dbReference type="GO" id="GO:0015344">
    <property type="term" value="F:siderophore uptake transmembrane transporter activity"/>
    <property type="evidence" value="ECO:0007669"/>
    <property type="project" value="TreeGrafter"/>
</dbReference>
<dbReference type="InterPro" id="IPR008969">
    <property type="entry name" value="CarboxyPept-like_regulatory"/>
</dbReference>
<evidence type="ECO:0000313" key="15">
    <source>
        <dbReference type="EMBL" id="URW78680.1"/>
    </source>
</evidence>
<keyword evidence="3 10" id="KW-1134">Transmembrane beta strand</keyword>
<gene>
    <name evidence="15" type="ORF">M9189_07355</name>
</gene>
<evidence type="ECO:0000256" key="4">
    <source>
        <dbReference type="ARBA" id="ARBA00022692"/>
    </source>
</evidence>
<dbReference type="Pfam" id="PF13715">
    <property type="entry name" value="CarbopepD_reg_2"/>
    <property type="match status" value="1"/>
</dbReference>
<dbReference type="Gene3D" id="2.60.40.1120">
    <property type="entry name" value="Carboxypeptidase-like, regulatory domain"/>
    <property type="match status" value="1"/>
</dbReference>
<keyword evidence="9 10" id="KW-0998">Cell outer membrane</keyword>
<comment type="subcellular location">
    <subcellularLocation>
        <location evidence="1 10">Cell outer membrane</location>
        <topology evidence="1 10">Multi-pass membrane protein</topology>
    </subcellularLocation>
</comment>
<dbReference type="GO" id="GO:0009279">
    <property type="term" value="C:cell outer membrane"/>
    <property type="evidence" value="ECO:0007669"/>
    <property type="project" value="UniProtKB-SubCell"/>
</dbReference>
<evidence type="ECO:0000256" key="9">
    <source>
        <dbReference type="ARBA" id="ARBA00023237"/>
    </source>
</evidence>
<evidence type="ECO:0000256" key="8">
    <source>
        <dbReference type="ARBA" id="ARBA00023170"/>
    </source>
</evidence>
<reference evidence="15" key="1">
    <citation type="submission" date="2022-05" db="EMBL/GenBank/DDBJ databases">
        <authorList>
            <person name="Sun X."/>
        </authorList>
    </citation>
    <scope>NUCLEOTIDE SEQUENCE</scope>
    <source>
        <strain evidence="15">Ai-910</strain>
    </source>
</reference>
<keyword evidence="2 10" id="KW-0813">Transport</keyword>
<dbReference type="Pfam" id="PF00593">
    <property type="entry name" value="TonB_dep_Rec_b-barrel"/>
    <property type="match status" value="1"/>
</dbReference>
<evidence type="ECO:0000256" key="2">
    <source>
        <dbReference type="ARBA" id="ARBA00022448"/>
    </source>
</evidence>
<dbReference type="KEGG" id="alkq:M9189_07355"/>
<feature type="signal peptide" evidence="12">
    <location>
        <begin position="1"/>
        <end position="18"/>
    </location>
</feature>
<evidence type="ECO:0000256" key="1">
    <source>
        <dbReference type="ARBA" id="ARBA00004571"/>
    </source>
</evidence>
<evidence type="ECO:0000256" key="7">
    <source>
        <dbReference type="ARBA" id="ARBA00023136"/>
    </source>
</evidence>
<evidence type="ECO:0000256" key="12">
    <source>
        <dbReference type="SAM" id="SignalP"/>
    </source>
</evidence>
<keyword evidence="4 10" id="KW-0812">Transmembrane</keyword>
<dbReference type="Gene3D" id="2.170.130.10">
    <property type="entry name" value="TonB-dependent receptor, plug domain"/>
    <property type="match status" value="1"/>
</dbReference>
<dbReference type="EMBL" id="CP098400">
    <property type="protein sequence ID" value="URW78680.1"/>
    <property type="molecule type" value="Genomic_DNA"/>
</dbReference>
<sequence>MKYLYSLLLLLCSGIALFGSNIEPKRDPVVSGYVKDAETGETLIGASVYCKEEGKGAASNLYGFFSISLPPGQKIITVSFMGYKTYEKSISLESDLNLNILLEPVSAQLEEVSIVADGTKINLDEPLTGMQRINATMIKEVPALMGEIDPVKVLQLMPGISAASEGSSGFSVRGGNPDQNLIVLDEAIVYNAGHLMGFFSVFNNDALRDVNIYKGDIPARSGGRLASLLDIRMKDGNNGKLSGKGGIGTISSRLTLEGPVLSEKTTFLLAGRRTYADIFLPFAKEEQVRDAGLYFYDLNAKISHTFSDHDRIYLSAYGGRDYFRASDSELAFGNQTATLRWNHLFSSRLFGNLSLIYSNYNYSLGSEAGEADDFEWKSRLQNLAFKADFNYYPNPNHSVSFGVQSITHSILPAHVKGTNENTVFNELRLPKSNARELGIYAENLHQVGARLTLRYGLRVSGFQNVGKGIRHYYDENYEVTGSKEYKMGEVFNSYWGLEPRLGASWLFYPHSSVKAAYTRTFQYMHLASNSRSTTPLDVWFPSSPNVKPQVSDQISLGFYRHVYSNQLEAGVEVFYKELQNSIDFKDYAELLLNEYLEGELRFGSGRAYGLEFSANFDIDGWNGWLSYTISRSTRKIDGVNNNKRYLSPYDHTHDVSLVVTRNISKRLSASANWVYFTGAPVTFPVGRFESGGNIIPIYSDRNAERMPAFHRLDLAVTLRDKNKENRRFSGEWVLSLYNAYGRKNAWSISFIEDDDVPGRTKAMKTYLFSIVPSLTYNFKF</sequence>
<dbReference type="PANTHER" id="PTHR30069:SF29">
    <property type="entry name" value="HEMOGLOBIN AND HEMOGLOBIN-HAPTOGLOBIN-BINDING PROTEIN 1-RELATED"/>
    <property type="match status" value="1"/>
</dbReference>
<dbReference type="Gene3D" id="2.40.170.20">
    <property type="entry name" value="TonB-dependent receptor, beta-barrel domain"/>
    <property type="match status" value="1"/>
</dbReference>
<dbReference type="PANTHER" id="PTHR30069">
    <property type="entry name" value="TONB-DEPENDENT OUTER MEMBRANE RECEPTOR"/>
    <property type="match status" value="1"/>
</dbReference>
<evidence type="ECO:0000256" key="11">
    <source>
        <dbReference type="RuleBase" id="RU003357"/>
    </source>
</evidence>
<reference evidence="15" key="2">
    <citation type="submission" date="2022-06" db="EMBL/GenBank/DDBJ databases">
        <title>Xiashengella guii gen. nov. sp. nov., a bacterium isolated form anaerobic digestion tank.</title>
        <authorList>
            <person name="Huang H."/>
        </authorList>
    </citation>
    <scope>NUCLEOTIDE SEQUENCE</scope>
    <source>
        <strain evidence="15">Ai-910</strain>
    </source>
</reference>
<protein>
    <submittedName>
        <fullName evidence="15">TonB-dependent receptor</fullName>
    </submittedName>
</protein>
<dbReference type="AlphaFoldDB" id="A0A9J6ZN35"/>
<evidence type="ECO:0000256" key="10">
    <source>
        <dbReference type="PROSITE-ProRule" id="PRU01360"/>
    </source>
</evidence>
<dbReference type="InterPro" id="IPR036942">
    <property type="entry name" value="Beta-barrel_TonB_sf"/>
</dbReference>
<feature type="domain" description="TonB-dependent receptor plug" evidence="14">
    <location>
        <begin position="151"/>
        <end position="223"/>
    </location>
</feature>
<keyword evidence="16" id="KW-1185">Reference proteome</keyword>
<dbReference type="InterPro" id="IPR037066">
    <property type="entry name" value="Plug_dom_sf"/>
</dbReference>
<dbReference type="SUPFAM" id="SSF49464">
    <property type="entry name" value="Carboxypeptidase regulatory domain-like"/>
    <property type="match status" value="1"/>
</dbReference>
<feature type="chain" id="PRO_5039907406" evidence="12">
    <location>
        <begin position="19"/>
        <end position="780"/>
    </location>
</feature>
<dbReference type="GO" id="GO:0044718">
    <property type="term" value="P:siderophore transmembrane transport"/>
    <property type="evidence" value="ECO:0007669"/>
    <property type="project" value="TreeGrafter"/>
</dbReference>
<evidence type="ECO:0000313" key="16">
    <source>
        <dbReference type="Proteomes" id="UP001056426"/>
    </source>
</evidence>
<evidence type="ECO:0000259" key="13">
    <source>
        <dbReference type="Pfam" id="PF00593"/>
    </source>
</evidence>
<dbReference type="PROSITE" id="PS52016">
    <property type="entry name" value="TONB_DEPENDENT_REC_3"/>
    <property type="match status" value="1"/>
</dbReference>